<dbReference type="EMBL" id="KN847392">
    <property type="protein sequence ID" value="KIW35909.1"/>
    <property type="molecule type" value="Genomic_DNA"/>
</dbReference>
<protein>
    <submittedName>
        <fullName evidence="1">Uncharacterized protein</fullName>
    </submittedName>
</protein>
<proteinExistence type="predicted"/>
<sequence length="143" mass="15709">MVKLAVGTKAAPGVRILRDELYPIKVDNVNRLAVLNEHGDIRAGATETFGQENGTTVAKIRWLSKRTAPKAYGSMVVYVTKDSDARRLLRESFFHVAGESGYTVIFERRPCPEQCRCSLAEIHKGARDAPVVDIATANAPRPS</sequence>
<dbReference type="STRING" id="215243.A0A0D2DJK8"/>
<dbReference type="AlphaFoldDB" id="A0A0D2DJK8"/>
<dbReference type="VEuPathDB" id="FungiDB:PV06_11781"/>
<name>A0A0D2DJK8_9EURO</name>
<accession>A0A0D2DJK8</accession>
<evidence type="ECO:0000313" key="2">
    <source>
        <dbReference type="Proteomes" id="UP000053342"/>
    </source>
</evidence>
<organism evidence="1 2">
    <name type="scientific">Exophiala oligosperma</name>
    <dbReference type="NCBI Taxonomy" id="215243"/>
    <lineage>
        <taxon>Eukaryota</taxon>
        <taxon>Fungi</taxon>
        <taxon>Dikarya</taxon>
        <taxon>Ascomycota</taxon>
        <taxon>Pezizomycotina</taxon>
        <taxon>Eurotiomycetes</taxon>
        <taxon>Chaetothyriomycetidae</taxon>
        <taxon>Chaetothyriales</taxon>
        <taxon>Herpotrichiellaceae</taxon>
        <taxon>Exophiala</taxon>
    </lineage>
</organism>
<gene>
    <name evidence="1" type="ORF">PV06_11781</name>
</gene>
<dbReference type="RefSeq" id="XP_016256125.1">
    <property type="nucleotide sequence ID" value="XM_016413509.1"/>
</dbReference>
<dbReference type="Proteomes" id="UP000053342">
    <property type="component" value="Unassembled WGS sequence"/>
</dbReference>
<keyword evidence="2" id="KW-1185">Reference proteome</keyword>
<evidence type="ECO:0000313" key="1">
    <source>
        <dbReference type="EMBL" id="KIW35909.1"/>
    </source>
</evidence>
<dbReference type="HOGENOM" id="CLU_122502_0_0_1"/>
<dbReference type="GeneID" id="27363855"/>
<dbReference type="OrthoDB" id="4365579at2759"/>
<reference evidence="1 2" key="1">
    <citation type="submission" date="2015-01" db="EMBL/GenBank/DDBJ databases">
        <title>The Genome Sequence of Exophiala oligosperma CBS72588.</title>
        <authorList>
            <consortium name="The Broad Institute Genomics Platform"/>
            <person name="Cuomo C."/>
            <person name="de Hoog S."/>
            <person name="Gorbushina A."/>
            <person name="Stielow B."/>
            <person name="Teixiera M."/>
            <person name="Abouelleil A."/>
            <person name="Chapman S.B."/>
            <person name="Priest M."/>
            <person name="Young S.K."/>
            <person name="Wortman J."/>
            <person name="Nusbaum C."/>
            <person name="Birren B."/>
        </authorList>
    </citation>
    <scope>NUCLEOTIDE SEQUENCE [LARGE SCALE GENOMIC DNA]</scope>
    <source>
        <strain evidence="1 2">CBS 72588</strain>
    </source>
</reference>